<evidence type="ECO:0000256" key="10">
    <source>
        <dbReference type="ARBA" id="ARBA00029724"/>
    </source>
</evidence>
<accession>A0A2S8IWA6</accession>
<dbReference type="UniPathway" id="UPA00140">
    <property type="reaction ID" value="UER00205"/>
</dbReference>
<dbReference type="Gene3D" id="3.40.50.300">
    <property type="entry name" value="P-loop containing nucleotide triphosphate hydrolases"/>
    <property type="match status" value="1"/>
</dbReference>
<comment type="catalytic activity">
    <reaction evidence="1 13 14">
        <text>adenosine 5'-phosphosulfate + ATP = 3'-phosphoadenylyl sulfate + ADP + H(+)</text>
        <dbReference type="Rhea" id="RHEA:24152"/>
        <dbReference type="ChEBI" id="CHEBI:15378"/>
        <dbReference type="ChEBI" id="CHEBI:30616"/>
        <dbReference type="ChEBI" id="CHEBI:58243"/>
        <dbReference type="ChEBI" id="CHEBI:58339"/>
        <dbReference type="ChEBI" id="CHEBI:456216"/>
        <dbReference type="EC" id="2.7.1.25"/>
    </reaction>
</comment>
<evidence type="ECO:0000256" key="13">
    <source>
        <dbReference type="HAMAP-Rule" id="MF_00065"/>
    </source>
</evidence>
<dbReference type="SUPFAM" id="SSF52540">
    <property type="entry name" value="P-loop containing nucleoside triphosphate hydrolases"/>
    <property type="match status" value="1"/>
</dbReference>
<name>A0A2S8IWA6_BURCE</name>
<keyword evidence="7 13" id="KW-0547">Nucleotide-binding</keyword>
<dbReference type="InterPro" id="IPR059117">
    <property type="entry name" value="APS_kinase_dom"/>
</dbReference>
<gene>
    <name evidence="13 16" type="primary">cysC</name>
    <name evidence="16" type="ORF">C5615_12465</name>
</gene>
<dbReference type="PANTHER" id="PTHR11055">
    <property type="entry name" value="BIFUNCTIONAL 3'-PHOSPHOADENOSINE 5'-PHOSPHOSULFATE SYNTHASE"/>
    <property type="match status" value="1"/>
</dbReference>
<evidence type="ECO:0000256" key="5">
    <source>
        <dbReference type="ARBA" id="ARBA00012121"/>
    </source>
</evidence>
<comment type="function">
    <text evidence="2 13 14">Catalyzes the synthesis of activated sulfate.</text>
</comment>
<evidence type="ECO:0000256" key="4">
    <source>
        <dbReference type="ARBA" id="ARBA00007008"/>
    </source>
</evidence>
<evidence type="ECO:0000256" key="2">
    <source>
        <dbReference type="ARBA" id="ARBA00002632"/>
    </source>
</evidence>
<dbReference type="GO" id="GO:0070814">
    <property type="term" value="P:hydrogen sulfide biosynthetic process"/>
    <property type="evidence" value="ECO:0007669"/>
    <property type="project" value="UniProtKB-UniRule"/>
</dbReference>
<dbReference type="EMBL" id="PUIQ01000013">
    <property type="protein sequence ID" value="PQP18652.1"/>
    <property type="molecule type" value="Genomic_DNA"/>
</dbReference>
<reference evidence="16 17" key="1">
    <citation type="submission" date="2018-02" db="EMBL/GenBank/DDBJ databases">
        <title>Draft genome sequencing of Burkholderia cepacia Y14-15.</title>
        <authorList>
            <person name="Zheng B.-X."/>
        </authorList>
    </citation>
    <scope>NUCLEOTIDE SEQUENCE [LARGE SCALE GENOMIC DNA]</scope>
    <source>
        <strain evidence="16 17">Y14-15</strain>
    </source>
</reference>
<protein>
    <recommendedName>
        <fullName evidence="5 13">Adenylyl-sulfate kinase</fullName>
        <ecNumber evidence="5 13">2.7.1.25</ecNumber>
    </recommendedName>
    <alternativeName>
        <fullName evidence="11 13">APS kinase</fullName>
    </alternativeName>
    <alternativeName>
        <fullName evidence="12 13">ATP adenosine-5'-phosphosulfate 3'-phosphotransferase</fullName>
    </alternativeName>
    <alternativeName>
        <fullName evidence="10 13">Adenosine-5'-phosphosulfate kinase</fullName>
    </alternativeName>
</protein>
<evidence type="ECO:0000256" key="7">
    <source>
        <dbReference type="ARBA" id="ARBA00022741"/>
    </source>
</evidence>
<organism evidence="16 17">
    <name type="scientific">Burkholderia cepacia</name>
    <name type="common">Pseudomonas cepacia</name>
    <dbReference type="NCBI Taxonomy" id="292"/>
    <lineage>
        <taxon>Bacteria</taxon>
        <taxon>Pseudomonadati</taxon>
        <taxon>Pseudomonadota</taxon>
        <taxon>Betaproteobacteria</taxon>
        <taxon>Burkholderiales</taxon>
        <taxon>Burkholderiaceae</taxon>
        <taxon>Burkholderia</taxon>
        <taxon>Burkholderia cepacia complex</taxon>
    </lineage>
</organism>
<dbReference type="InterPro" id="IPR027417">
    <property type="entry name" value="P-loop_NTPase"/>
</dbReference>
<feature type="binding site" evidence="13">
    <location>
        <begin position="30"/>
        <end position="37"/>
    </location>
    <ligand>
        <name>ATP</name>
        <dbReference type="ChEBI" id="CHEBI:30616"/>
    </ligand>
</feature>
<keyword evidence="6 13" id="KW-0808">Transferase</keyword>
<evidence type="ECO:0000256" key="12">
    <source>
        <dbReference type="ARBA" id="ARBA00031464"/>
    </source>
</evidence>
<dbReference type="Pfam" id="PF01583">
    <property type="entry name" value="APS_kinase"/>
    <property type="match status" value="1"/>
</dbReference>
<evidence type="ECO:0000256" key="14">
    <source>
        <dbReference type="RuleBase" id="RU004347"/>
    </source>
</evidence>
<comment type="pathway">
    <text evidence="3 13 14">Sulfur metabolism; hydrogen sulfide biosynthesis; sulfite from sulfate: step 2/3.</text>
</comment>
<evidence type="ECO:0000256" key="1">
    <source>
        <dbReference type="ARBA" id="ARBA00001823"/>
    </source>
</evidence>
<feature type="domain" description="APS kinase" evidence="15">
    <location>
        <begin position="23"/>
        <end position="172"/>
    </location>
</feature>
<comment type="caution">
    <text evidence="16">The sequence shown here is derived from an EMBL/GenBank/DDBJ whole genome shotgun (WGS) entry which is preliminary data.</text>
</comment>
<dbReference type="CDD" id="cd02027">
    <property type="entry name" value="APSK"/>
    <property type="match status" value="1"/>
</dbReference>
<evidence type="ECO:0000256" key="3">
    <source>
        <dbReference type="ARBA" id="ARBA00004806"/>
    </source>
</evidence>
<evidence type="ECO:0000256" key="11">
    <source>
        <dbReference type="ARBA" id="ARBA00031393"/>
    </source>
</evidence>
<evidence type="ECO:0000256" key="9">
    <source>
        <dbReference type="ARBA" id="ARBA00022840"/>
    </source>
</evidence>
<keyword evidence="13" id="KW-0597">Phosphoprotein</keyword>
<dbReference type="PANTHER" id="PTHR11055:SF1">
    <property type="entry name" value="PAPS SYNTHETASE, ISOFORM D"/>
    <property type="match status" value="1"/>
</dbReference>
<dbReference type="GO" id="GO:0004020">
    <property type="term" value="F:adenylylsulfate kinase activity"/>
    <property type="evidence" value="ECO:0007669"/>
    <property type="project" value="UniProtKB-UniRule"/>
</dbReference>
<dbReference type="NCBIfam" id="TIGR00455">
    <property type="entry name" value="apsK"/>
    <property type="match status" value="1"/>
</dbReference>
<keyword evidence="9 13" id="KW-0067">ATP-binding</keyword>
<proteinExistence type="inferred from homology"/>
<keyword evidence="8 13" id="KW-0418">Kinase</keyword>
<dbReference type="Proteomes" id="UP000238206">
    <property type="component" value="Unassembled WGS sequence"/>
</dbReference>
<sequence length="201" mass="21259">MNARASGMHDARHGIAVVPGQRAVTVWLTGLSGAGKSTLSVHLRAALSARGVVAATLDGDVLRGGASRDLGFTPSDRTENVRRAAEFARLLNDQGLVVIAALITPYRRERALARAIVGASRFVEVFVSTPLAVCEARDPKGLYRLARAGGLDGLTGVGSPYERPTSPAMVVDTGGRTPAQCTDDLLRRLVPMIVRAPRPVR</sequence>
<dbReference type="GO" id="GO:0005524">
    <property type="term" value="F:ATP binding"/>
    <property type="evidence" value="ECO:0007669"/>
    <property type="project" value="UniProtKB-UniRule"/>
</dbReference>
<evidence type="ECO:0000256" key="6">
    <source>
        <dbReference type="ARBA" id="ARBA00022679"/>
    </source>
</evidence>
<evidence type="ECO:0000259" key="15">
    <source>
        <dbReference type="Pfam" id="PF01583"/>
    </source>
</evidence>
<dbReference type="InterPro" id="IPR002891">
    <property type="entry name" value="APS"/>
</dbReference>
<evidence type="ECO:0000313" key="17">
    <source>
        <dbReference type="Proteomes" id="UP000238206"/>
    </source>
</evidence>
<comment type="caution">
    <text evidence="13">Lacks conserved residue(s) required for the propagation of feature annotation.</text>
</comment>
<dbReference type="HAMAP" id="MF_00065">
    <property type="entry name" value="Adenylyl_sulf_kinase"/>
    <property type="match status" value="1"/>
</dbReference>
<comment type="similarity">
    <text evidence="4 13 14">Belongs to the APS kinase family.</text>
</comment>
<dbReference type="NCBIfam" id="NF003013">
    <property type="entry name" value="PRK03846.1"/>
    <property type="match status" value="1"/>
</dbReference>
<evidence type="ECO:0000313" key="16">
    <source>
        <dbReference type="EMBL" id="PQP18652.1"/>
    </source>
</evidence>
<evidence type="ECO:0000256" key="8">
    <source>
        <dbReference type="ARBA" id="ARBA00022777"/>
    </source>
</evidence>
<dbReference type="EC" id="2.7.1.25" evidence="5 13"/>
<dbReference type="GO" id="GO:0000103">
    <property type="term" value="P:sulfate assimilation"/>
    <property type="evidence" value="ECO:0007669"/>
    <property type="project" value="UniProtKB-UniRule"/>
</dbReference>
<dbReference type="AlphaFoldDB" id="A0A2S8IWA6"/>
<dbReference type="RefSeq" id="WP_105390822.1">
    <property type="nucleotide sequence ID" value="NZ_PUIQ01000013.1"/>
</dbReference>